<feature type="region of interest" description="Disordered" evidence="1">
    <location>
        <begin position="22"/>
        <end position="69"/>
    </location>
</feature>
<protein>
    <submittedName>
        <fullName evidence="2">Uncharacterized protein</fullName>
    </submittedName>
</protein>
<reference evidence="2 3" key="1">
    <citation type="submission" date="2017-12" db="EMBL/GenBank/DDBJ databases">
        <title>Sequencing, de novo assembly and annotation of complete genome of a new Thraustochytrid species, strain FCC1311.</title>
        <authorList>
            <person name="Sedici K."/>
            <person name="Godart F."/>
            <person name="Aiese Cigliano R."/>
            <person name="Sanseverino W."/>
            <person name="Barakat M."/>
            <person name="Ortet P."/>
            <person name="Marechal E."/>
            <person name="Cagnac O."/>
            <person name="Amato A."/>
        </authorList>
    </citation>
    <scope>NUCLEOTIDE SEQUENCE [LARGE SCALE GENOMIC DNA]</scope>
</reference>
<evidence type="ECO:0000313" key="2">
    <source>
        <dbReference type="EMBL" id="GBG16344.1"/>
    </source>
</evidence>
<dbReference type="Proteomes" id="UP000241890">
    <property type="component" value="Unassembled WGS sequence"/>
</dbReference>
<accession>A0A2R5FL32</accession>
<evidence type="ECO:0000256" key="1">
    <source>
        <dbReference type="SAM" id="MobiDB-lite"/>
    </source>
</evidence>
<organism evidence="2 3">
    <name type="scientific">Hondaea fermentalgiana</name>
    <dbReference type="NCBI Taxonomy" id="2315210"/>
    <lineage>
        <taxon>Eukaryota</taxon>
        <taxon>Sar</taxon>
        <taxon>Stramenopiles</taxon>
        <taxon>Bigyra</taxon>
        <taxon>Labyrinthulomycetes</taxon>
        <taxon>Thraustochytrida</taxon>
        <taxon>Thraustochytriidae</taxon>
        <taxon>Hondaea</taxon>
    </lineage>
</organism>
<dbReference type="EMBL" id="BEYU01001936">
    <property type="protein sequence ID" value="GBG16344.1"/>
    <property type="molecule type" value="Genomic_DNA"/>
</dbReference>
<keyword evidence="3" id="KW-1185">Reference proteome</keyword>
<proteinExistence type="predicted"/>
<sequence length="111" mass="12132">FEAIATASSDGEAHVEAELVETLQLNVSPSTEEEEKERAHELDEGARDDIDWDNADLQDEQDDSFGESIKLPGRGSWSFESFSRRGAAYHGDPATKVMIVTTTTMLKAATA</sequence>
<evidence type="ECO:0000313" key="3">
    <source>
        <dbReference type="Proteomes" id="UP000241890"/>
    </source>
</evidence>
<feature type="compositionally biased region" description="Acidic residues" evidence="1">
    <location>
        <begin position="50"/>
        <end position="65"/>
    </location>
</feature>
<comment type="caution">
    <text evidence="2">The sequence shown here is derived from an EMBL/GenBank/DDBJ whole genome shotgun (WGS) entry which is preliminary data.</text>
</comment>
<feature type="compositionally biased region" description="Basic and acidic residues" evidence="1">
    <location>
        <begin position="36"/>
        <end position="49"/>
    </location>
</feature>
<dbReference type="InParanoid" id="A0A2R5FL32"/>
<feature type="non-terminal residue" evidence="2">
    <location>
        <position position="1"/>
    </location>
</feature>
<gene>
    <name evidence="2" type="ORF">FCC1311_118192</name>
</gene>
<name>A0A2R5FL32_9STRA</name>
<dbReference type="AlphaFoldDB" id="A0A2R5FL32"/>